<accession>A0A2P8DYV8</accession>
<gene>
    <name evidence="1" type="ORF">CLV30_11058</name>
</gene>
<proteinExistence type="predicted"/>
<evidence type="ECO:0000313" key="1">
    <source>
        <dbReference type="EMBL" id="PSL02405.1"/>
    </source>
</evidence>
<name>A0A2P8DYV8_9ACTN</name>
<dbReference type="AlphaFoldDB" id="A0A2P8DYV8"/>
<dbReference type="EMBL" id="PYGE01000010">
    <property type="protein sequence ID" value="PSL02405.1"/>
    <property type="molecule type" value="Genomic_DNA"/>
</dbReference>
<dbReference type="Gene3D" id="1.10.357.10">
    <property type="entry name" value="Tetracycline Repressor, domain 2"/>
    <property type="match status" value="1"/>
</dbReference>
<evidence type="ECO:0000313" key="2">
    <source>
        <dbReference type="Proteomes" id="UP000243528"/>
    </source>
</evidence>
<dbReference type="Proteomes" id="UP000243528">
    <property type="component" value="Unassembled WGS sequence"/>
</dbReference>
<organism evidence="1 2">
    <name type="scientific">Haloactinopolyspora alba</name>
    <dbReference type="NCBI Taxonomy" id="648780"/>
    <lineage>
        <taxon>Bacteria</taxon>
        <taxon>Bacillati</taxon>
        <taxon>Actinomycetota</taxon>
        <taxon>Actinomycetes</taxon>
        <taxon>Jiangellales</taxon>
        <taxon>Jiangellaceae</taxon>
        <taxon>Haloactinopolyspora</taxon>
    </lineage>
</organism>
<keyword evidence="2" id="KW-1185">Reference proteome</keyword>
<reference evidence="1 2" key="1">
    <citation type="submission" date="2018-03" db="EMBL/GenBank/DDBJ databases">
        <title>Genomic Encyclopedia of Archaeal and Bacterial Type Strains, Phase II (KMG-II): from individual species to whole genera.</title>
        <authorList>
            <person name="Goeker M."/>
        </authorList>
    </citation>
    <scope>NUCLEOTIDE SEQUENCE [LARGE SCALE GENOMIC DNA]</scope>
    <source>
        <strain evidence="1 2">DSM 45211</strain>
    </source>
</reference>
<protein>
    <recommendedName>
        <fullName evidence="3">Tetracycline repressor-like protein</fullName>
    </recommendedName>
</protein>
<evidence type="ECO:0008006" key="3">
    <source>
        <dbReference type="Google" id="ProtNLM"/>
    </source>
</evidence>
<sequence>MGPALVQAMNGRRFPLAERVGVAAGQEHAAGDPRAGLDLGLELVIDGLERRPSA</sequence>
<dbReference type="RefSeq" id="WP_165358669.1">
    <property type="nucleotide sequence ID" value="NZ_PYGE01000010.1"/>
</dbReference>
<comment type="caution">
    <text evidence="1">The sequence shown here is derived from an EMBL/GenBank/DDBJ whole genome shotgun (WGS) entry which is preliminary data.</text>
</comment>